<reference evidence="6" key="1">
    <citation type="submission" date="2017-02" db="UniProtKB">
        <authorList>
            <consortium name="WormBaseParasite"/>
        </authorList>
    </citation>
    <scope>IDENTIFICATION</scope>
</reference>
<dbReference type="PANTHER" id="PTHR46163">
    <property type="entry name" value="TYROSINE-PROTEIN PHOSPHATASE-RELATED"/>
    <property type="match status" value="1"/>
</dbReference>
<evidence type="ECO:0000256" key="1">
    <source>
        <dbReference type="SAM" id="MobiDB-lite"/>
    </source>
</evidence>
<evidence type="ECO:0000259" key="3">
    <source>
        <dbReference type="PROSITE" id="PS50056"/>
    </source>
</evidence>
<dbReference type="PROSITE" id="PS50238">
    <property type="entry name" value="RHOGAP"/>
    <property type="match status" value="1"/>
</dbReference>
<dbReference type="PROSITE" id="PS50056">
    <property type="entry name" value="TYR_PHOSPHATASE_2"/>
    <property type="match status" value="1"/>
</dbReference>
<proteinExistence type="predicted"/>
<dbReference type="SMART" id="SM00404">
    <property type="entry name" value="PTPc_motif"/>
    <property type="match status" value="1"/>
</dbReference>
<keyword evidence="5" id="KW-1185">Reference proteome</keyword>
<protein>
    <submittedName>
        <fullName evidence="6">Rho-GAP domain-containing protein</fullName>
    </submittedName>
</protein>
<feature type="region of interest" description="Disordered" evidence="1">
    <location>
        <begin position="361"/>
        <end position="389"/>
    </location>
</feature>
<dbReference type="CDD" id="cd00159">
    <property type="entry name" value="RhoGAP"/>
    <property type="match status" value="1"/>
</dbReference>
<feature type="compositionally biased region" description="Polar residues" evidence="1">
    <location>
        <begin position="661"/>
        <end position="678"/>
    </location>
</feature>
<evidence type="ECO:0000313" key="5">
    <source>
        <dbReference type="Proteomes" id="UP000038045"/>
    </source>
</evidence>
<evidence type="ECO:0000259" key="2">
    <source>
        <dbReference type="PROSITE" id="PS50055"/>
    </source>
</evidence>
<dbReference type="PRINTS" id="PR00700">
    <property type="entry name" value="PRTYPHPHTASE"/>
</dbReference>
<dbReference type="SUPFAM" id="SSF48350">
    <property type="entry name" value="GTPase activation domain, GAP"/>
    <property type="match status" value="1"/>
</dbReference>
<dbReference type="Gene3D" id="3.90.190.10">
    <property type="entry name" value="Protein tyrosine phosphatase superfamily"/>
    <property type="match status" value="1"/>
</dbReference>
<dbReference type="InterPro" id="IPR000198">
    <property type="entry name" value="RhoGAP_dom"/>
</dbReference>
<feature type="compositionally biased region" description="Polar residues" evidence="1">
    <location>
        <begin position="307"/>
        <end position="323"/>
    </location>
</feature>
<dbReference type="SMART" id="SM00324">
    <property type="entry name" value="RhoGAP"/>
    <property type="match status" value="1"/>
</dbReference>
<dbReference type="PANTHER" id="PTHR46163:SF17">
    <property type="entry name" value="DNA-DIRECTED DNA POLYMERASE-RELATED"/>
    <property type="match status" value="1"/>
</dbReference>
<dbReference type="InterPro" id="IPR000242">
    <property type="entry name" value="PTP_cat"/>
</dbReference>
<feature type="region of interest" description="Disordered" evidence="1">
    <location>
        <begin position="650"/>
        <end position="678"/>
    </location>
</feature>
<dbReference type="Pfam" id="PF00102">
    <property type="entry name" value="Y_phosphatase"/>
    <property type="match status" value="1"/>
</dbReference>
<dbReference type="InterPro" id="IPR052782">
    <property type="entry name" value="Oocyte-zygote_transition_reg"/>
</dbReference>
<feature type="domain" description="Rho-GAP" evidence="4">
    <location>
        <begin position="55"/>
        <end position="271"/>
    </location>
</feature>
<dbReference type="GO" id="GO:0004725">
    <property type="term" value="F:protein tyrosine phosphatase activity"/>
    <property type="evidence" value="ECO:0007669"/>
    <property type="project" value="InterPro"/>
</dbReference>
<feature type="domain" description="Tyrosine-protein phosphatase" evidence="2">
    <location>
        <begin position="1327"/>
        <end position="1578"/>
    </location>
</feature>
<dbReference type="InterPro" id="IPR029021">
    <property type="entry name" value="Prot-tyrosine_phosphatase-like"/>
</dbReference>
<feature type="domain" description="Tyrosine specific protein phosphatases" evidence="3">
    <location>
        <begin position="1501"/>
        <end position="1569"/>
    </location>
</feature>
<dbReference type="STRING" id="131310.A0A0N4ZK56"/>
<dbReference type="Proteomes" id="UP000038045">
    <property type="component" value="Unplaced"/>
</dbReference>
<feature type="region of interest" description="Disordered" evidence="1">
    <location>
        <begin position="295"/>
        <end position="323"/>
    </location>
</feature>
<sequence length="1628" mass="183705">MEEGEEINESQGSLPRENDYNSITELVDSMETAYVGKQNISSQPFIFANMNSYHVKLVKRTSDGYQPVLEYVPCFLVEAFYKLNWKKYTDITGIFRIDGNQQKLRKMDTKPLFFGWQKIDDKLNVHDLCTLVKRFFREIEDPILEGQQQHILQFASNENPPKAMRQALSVILHSLGNRKYGALIFTLLQLHNIAQKEAVNSMSYDNLAIVFAPTFFRGTFVSQIPPKSSGKKKKGSDYNTISSSSVEAVKKANETKVRAVKFLIENAYHLAYEEQKGTNKRRLTNGKDVASAIKDMRERDGSVSDCPESNLSSSTDNVFENTPSSSKKYLKYVGHANSEEGSVKDKSVDNSIARILSLNSGTRKSPRSLSEHSLAYNNATDESDEKVRRFQRKGTLKSVKDFGYGKRKSNPSKRSSSVVKVLNSITNLASSASNTMANIWQRRGSGGPLEFALISTPPNQGLNDAFLSPNRKVIRSRSSSQYSHNESLERSSFKKTASSERLFVSPLPLEREPRSGRSSIRRDNVNGITRDIDQVIKATQDEIGSFKYPVDVSIREMNRFKFKKIDLLTKPVEDRSSLIVMNDSNGSDKTSVMLPIITAKINKKGTIRCNKKEILPKEKSDVENQNHITIKDLSIGEGRKRDVALSIDRSRRNTAPVKSMSGKSTIRRNQPNSLQSGLKTPKIMRSNKFLNNENSDDSCEMKSSDDSSSIFKNSLCARSSSFHNGVLSSPDARKPLSVLNMQRNDRIDGYYDNKISLVGLFDRRSLISNSTKIVKRNSSEMSRSKNNDSLDDLIEHKKKFSLDEDDPKYEEENVTVDVDIIQHDVFFSSDVTLPDKSFVTDKCIYSQSEDNITPPLLPKVENNVDKEKVNTPAFENQSFRLSISKEDLQRMAPVTTSPFMSPRESITPDYDCIKWNKTSSLTNSKHSSESFGSILDTSTFLNVNYDSKVVSAKCESTLENDEANSTSSFSGINNKLYSNMISSCIKKPEFTSTPKKNNSNSSNEMLNIFKAPTSEVNRTKTAIQRQSTGTWKETSSPTSFIPNVVNKMFNSIIEKSPMKLIKSTSPSRNKVLESEENKLSDKEKSNEISIKPTSHQIQESLFGAIIDESPKKVVIHLGDNNKFKAPIGLPAPRLLSKTNARRTAKVDDEDFKNSDYMVDQLKNAKNRDEIEAIESPGTKYANTRPSLAVLYKEKCGNNNPCDEPEEKTATSLYSGKVVRPLKQNKNTNGAIIPNKSVMERSGVKSNVNRVRKKEKTISLKAFRQSKPKKLEAGLDGTVKRTAKEMAESFTEFAISKEIKGLKSTFETEFGCAEAKIFPALIKDFLAEKNEKKNRSKLVPCLDKTRVKLCTTGLSDESDYIHANYIPTSRAGDRMILTQAPMSYVTDSPSNGSATFANQNGNTAYDFYRMLDQENTEHVIMLCNFSEEKQSMCYQYIPINVNDTITIGSYKITMLSKEQQEKIVRSEILYVKGDGKPKKYIHYQYLNWPKEGCPEAWDLTPVNLYYKINETQKPIVIHCTSGIRRSGSICAIFMALDELENGTLPNNLASIVRHIRCYRLLAVRTPIEFLYVYLQLIHCFLHKNLIENSQKLLEFFDDYDPAHRKQTAKEKITKCVSDYGITSVRTPTN</sequence>
<feature type="compositionally biased region" description="Basic and acidic residues" evidence="1">
    <location>
        <begin position="1070"/>
        <end position="1086"/>
    </location>
</feature>
<name>A0A0N4ZK56_PARTI</name>
<dbReference type="InterPro" id="IPR003595">
    <property type="entry name" value="Tyr_Pase_cat"/>
</dbReference>
<dbReference type="PROSITE" id="PS00383">
    <property type="entry name" value="TYR_PHOSPHATASE_1"/>
    <property type="match status" value="1"/>
</dbReference>
<dbReference type="SUPFAM" id="SSF52799">
    <property type="entry name" value="(Phosphotyrosine protein) phosphatases II"/>
    <property type="match status" value="1"/>
</dbReference>
<accession>A0A0N4ZK56</accession>
<dbReference type="Gene3D" id="1.10.555.10">
    <property type="entry name" value="Rho GTPase activation protein"/>
    <property type="match status" value="1"/>
</dbReference>
<dbReference type="GO" id="GO:0007165">
    <property type="term" value="P:signal transduction"/>
    <property type="evidence" value="ECO:0007669"/>
    <property type="project" value="InterPro"/>
</dbReference>
<feature type="region of interest" description="Disordered" evidence="1">
    <location>
        <begin position="1063"/>
        <end position="1088"/>
    </location>
</feature>
<dbReference type="WBParaSite" id="PTRK_0000848900.1">
    <property type="protein sequence ID" value="PTRK_0000848900.1"/>
    <property type="gene ID" value="PTRK_0000848900"/>
</dbReference>
<dbReference type="PROSITE" id="PS50055">
    <property type="entry name" value="TYR_PHOSPHATASE_PTP"/>
    <property type="match status" value="1"/>
</dbReference>
<dbReference type="CDD" id="cd00047">
    <property type="entry name" value="PTPc"/>
    <property type="match status" value="1"/>
</dbReference>
<organism evidence="5 6">
    <name type="scientific">Parastrongyloides trichosuri</name>
    <name type="common">Possum-specific nematode worm</name>
    <dbReference type="NCBI Taxonomy" id="131310"/>
    <lineage>
        <taxon>Eukaryota</taxon>
        <taxon>Metazoa</taxon>
        <taxon>Ecdysozoa</taxon>
        <taxon>Nematoda</taxon>
        <taxon>Chromadorea</taxon>
        <taxon>Rhabditida</taxon>
        <taxon>Tylenchina</taxon>
        <taxon>Panagrolaimomorpha</taxon>
        <taxon>Strongyloidoidea</taxon>
        <taxon>Strongyloididae</taxon>
        <taxon>Parastrongyloides</taxon>
    </lineage>
</organism>
<evidence type="ECO:0000259" key="4">
    <source>
        <dbReference type="PROSITE" id="PS50238"/>
    </source>
</evidence>
<dbReference type="Pfam" id="PF00620">
    <property type="entry name" value="RhoGAP"/>
    <property type="match status" value="1"/>
</dbReference>
<evidence type="ECO:0000313" key="6">
    <source>
        <dbReference type="WBParaSite" id="PTRK_0000848900.1"/>
    </source>
</evidence>
<dbReference type="SMART" id="SM00194">
    <property type="entry name" value="PTPc"/>
    <property type="match status" value="1"/>
</dbReference>
<dbReference type="InterPro" id="IPR000387">
    <property type="entry name" value="Tyr_Pase_dom"/>
</dbReference>
<dbReference type="InterPro" id="IPR008936">
    <property type="entry name" value="Rho_GTPase_activation_prot"/>
</dbReference>
<dbReference type="InterPro" id="IPR016130">
    <property type="entry name" value="Tyr_Pase_AS"/>
</dbReference>